<feature type="region of interest" description="Disordered" evidence="5">
    <location>
        <begin position="304"/>
        <end position="353"/>
    </location>
</feature>
<evidence type="ECO:0000256" key="4">
    <source>
        <dbReference type="SAM" id="Coils"/>
    </source>
</evidence>
<keyword evidence="7" id="KW-1185">Reference proteome</keyword>
<keyword evidence="2" id="KW-0862">Zinc</keyword>
<keyword evidence="1 3" id="KW-0863">Zinc-finger</keyword>
<evidence type="ECO:0000313" key="7">
    <source>
        <dbReference type="Proteomes" id="UP000694888"/>
    </source>
</evidence>
<reference evidence="8" key="1">
    <citation type="submission" date="2025-08" db="UniProtKB">
        <authorList>
            <consortium name="RefSeq"/>
        </authorList>
    </citation>
    <scope>IDENTIFICATION</scope>
</reference>
<dbReference type="InterPro" id="IPR013083">
    <property type="entry name" value="Znf_RING/FYVE/PHD"/>
</dbReference>
<feature type="coiled-coil region" evidence="4">
    <location>
        <begin position="199"/>
        <end position="257"/>
    </location>
</feature>
<feature type="coiled-coil region" evidence="4">
    <location>
        <begin position="83"/>
        <end position="131"/>
    </location>
</feature>
<dbReference type="PANTHER" id="PTHR46569:SF1">
    <property type="entry name" value="E3 UBIQUITIN-PROTEIN LIGASE RFWD3-RELATED"/>
    <property type="match status" value="1"/>
</dbReference>
<keyword evidence="4" id="KW-0175">Coiled coil</keyword>
<feature type="compositionally biased region" description="Polar residues" evidence="5">
    <location>
        <begin position="528"/>
        <end position="537"/>
    </location>
</feature>
<feature type="compositionally biased region" description="Low complexity" evidence="5">
    <location>
        <begin position="470"/>
        <end position="481"/>
    </location>
</feature>
<evidence type="ECO:0000256" key="1">
    <source>
        <dbReference type="ARBA" id="ARBA00022771"/>
    </source>
</evidence>
<dbReference type="Proteomes" id="UP000694888">
    <property type="component" value="Unplaced"/>
</dbReference>
<protein>
    <submittedName>
        <fullName evidence="8">E3 ubiquitin-protein ligase TRAIP</fullName>
    </submittedName>
</protein>
<dbReference type="Gene3D" id="3.30.40.10">
    <property type="entry name" value="Zinc/RING finger domain, C3HC4 (zinc finger)"/>
    <property type="match status" value="1"/>
</dbReference>
<accession>A0ABM1VWP8</accession>
<keyword evidence="1 3" id="KW-0479">Metal-binding</keyword>
<evidence type="ECO:0000313" key="8">
    <source>
        <dbReference type="RefSeq" id="XP_035826840.1"/>
    </source>
</evidence>
<evidence type="ECO:0000256" key="3">
    <source>
        <dbReference type="PROSITE-ProRule" id="PRU00175"/>
    </source>
</evidence>
<dbReference type="PROSITE" id="PS50089">
    <property type="entry name" value="ZF_RING_2"/>
    <property type="match status" value="1"/>
</dbReference>
<gene>
    <name evidence="8" type="primary">LOC101857851</name>
</gene>
<proteinExistence type="predicted"/>
<dbReference type="Pfam" id="PF13639">
    <property type="entry name" value="zf-RING_2"/>
    <property type="match status" value="1"/>
</dbReference>
<sequence>MRAQCCICADLFENSATVNIAAAPCGHTFHEACLMRWMTTSSTCPSCRTHVKKNQIIKRLFFDICETEGEGPDEDICRLTNQVANAKAQLGEAEKERDILAAQLFECEQERADLKKKHNSERNVVEVLQRDFALLQRENAVYAEGMKDYKKTLEKMEKLKNVDTILKGCDSDIQAMISQYSEGGDSSLRQLCSLVTVMKREYTQALAAKKQQREEISKLKTIISRRRKQEEDLQKSLADVTAMLDESNSSLSQMEKENNLNRRKVSHLRKALRHKVTDGSTSFIQALNDDSPNVAYTPPRRMAVSAERNDQENSPMLAAPEIQTPFSPDLFDSPTSEDNSEPQGLNPDRGSPKLKLFKVATASEKFLAAKKAKTDTATDCAPAAPMLNILKKKLTGLSNSRSHVTSVSRRDYDGFGGSTTFVQPVGPPKSALMRMGLKKKTSKSSRLMATKPLANQLKLSNCLYNGTFPSSSTSSHTTSASGADAKQKRSLDDDDDDVQVVERSEKPWRAPMSVKVKKPKPSATSTSCKNPQLTMDTTGFIDLT</sequence>
<evidence type="ECO:0000256" key="2">
    <source>
        <dbReference type="ARBA" id="ARBA00022833"/>
    </source>
</evidence>
<feature type="region of interest" description="Disordered" evidence="5">
    <location>
        <begin position="469"/>
        <end position="544"/>
    </location>
</feature>
<dbReference type="InterPro" id="IPR001841">
    <property type="entry name" value="Znf_RING"/>
</dbReference>
<dbReference type="SMART" id="SM00184">
    <property type="entry name" value="RING"/>
    <property type="match status" value="1"/>
</dbReference>
<dbReference type="PANTHER" id="PTHR46569">
    <property type="entry name" value="E3 UBIQUITIN-PROTEIN LIGASE TRAIP"/>
    <property type="match status" value="1"/>
</dbReference>
<feature type="domain" description="RING-type" evidence="6">
    <location>
        <begin position="5"/>
        <end position="48"/>
    </location>
</feature>
<name>A0ABM1VWP8_APLCA</name>
<dbReference type="RefSeq" id="XP_035826840.1">
    <property type="nucleotide sequence ID" value="XM_035970947.1"/>
</dbReference>
<dbReference type="SUPFAM" id="SSF57850">
    <property type="entry name" value="RING/U-box"/>
    <property type="match status" value="1"/>
</dbReference>
<organism evidence="7 8">
    <name type="scientific">Aplysia californica</name>
    <name type="common">California sea hare</name>
    <dbReference type="NCBI Taxonomy" id="6500"/>
    <lineage>
        <taxon>Eukaryota</taxon>
        <taxon>Metazoa</taxon>
        <taxon>Spiralia</taxon>
        <taxon>Lophotrochozoa</taxon>
        <taxon>Mollusca</taxon>
        <taxon>Gastropoda</taxon>
        <taxon>Heterobranchia</taxon>
        <taxon>Euthyneura</taxon>
        <taxon>Tectipleura</taxon>
        <taxon>Aplysiida</taxon>
        <taxon>Aplysioidea</taxon>
        <taxon>Aplysiidae</taxon>
        <taxon>Aplysia</taxon>
    </lineage>
</organism>
<evidence type="ECO:0000259" key="6">
    <source>
        <dbReference type="PROSITE" id="PS50089"/>
    </source>
</evidence>
<evidence type="ECO:0000256" key="5">
    <source>
        <dbReference type="SAM" id="MobiDB-lite"/>
    </source>
</evidence>
<dbReference type="GeneID" id="101857851"/>
<dbReference type="InterPro" id="IPR052639">
    <property type="entry name" value="TRAIP_ubiq-protein_ligase"/>
</dbReference>
<feature type="compositionally biased region" description="Polar residues" evidence="5">
    <location>
        <begin position="333"/>
        <end position="343"/>
    </location>
</feature>